<dbReference type="PROSITE" id="PS52035">
    <property type="entry name" value="PEPTIDASE_M14"/>
    <property type="match status" value="1"/>
</dbReference>
<dbReference type="PANTHER" id="PTHR11705">
    <property type="entry name" value="PROTEASE FAMILY M14 CARBOXYPEPTIDASE A,B"/>
    <property type="match status" value="1"/>
</dbReference>
<dbReference type="InterPro" id="IPR057246">
    <property type="entry name" value="CARBOXYPEPT_ZN_1"/>
</dbReference>
<keyword evidence="5" id="KW-0645">Protease</keyword>
<dbReference type="FunFam" id="3.40.630.10:FF:000084">
    <property type="entry name" value="Carboxypeptidase B2"/>
    <property type="match status" value="1"/>
</dbReference>
<evidence type="ECO:0000256" key="13">
    <source>
        <dbReference type="ARBA" id="ARBA00023157"/>
    </source>
</evidence>
<reference evidence="17" key="1">
    <citation type="submission" date="2014-07" db="EMBL/GenBank/DDBJ databases">
        <authorList>
            <person name="Martin A.A"/>
            <person name="De Silva N."/>
        </authorList>
    </citation>
    <scope>NUCLEOTIDE SEQUENCE</scope>
</reference>
<reference evidence="18" key="2">
    <citation type="submission" date="2015-08" db="UniProtKB">
        <authorList>
            <consortium name="WormBaseParasite"/>
        </authorList>
    </citation>
    <scope>IDENTIFICATION</scope>
</reference>
<evidence type="ECO:0000256" key="11">
    <source>
        <dbReference type="ARBA" id="ARBA00023049"/>
    </source>
</evidence>
<comment type="cofactor">
    <cofactor evidence="1">
        <name>Zn(2+)</name>
        <dbReference type="ChEBI" id="CHEBI:29105"/>
    </cofactor>
</comment>
<evidence type="ECO:0000256" key="6">
    <source>
        <dbReference type="ARBA" id="ARBA00022723"/>
    </source>
</evidence>
<evidence type="ECO:0000256" key="5">
    <source>
        <dbReference type="ARBA" id="ARBA00022670"/>
    </source>
</evidence>
<dbReference type="PRINTS" id="PR00765">
    <property type="entry name" value="CRBOXYPTASEA"/>
</dbReference>
<dbReference type="SUPFAM" id="SSF54897">
    <property type="entry name" value="Protease propeptides/inhibitors"/>
    <property type="match status" value="1"/>
</dbReference>
<evidence type="ECO:0000256" key="10">
    <source>
        <dbReference type="ARBA" id="ARBA00023026"/>
    </source>
</evidence>
<accession>A0A0K0FV94</accession>
<dbReference type="InterPro" id="IPR003146">
    <property type="entry name" value="M14A_act_pep"/>
</dbReference>
<feature type="signal peptide" evidence="15">
    <location>
        <begin position="1"/>
        <end position="18"/>
    </location>
</feature>
<keyword evidence="10" id="KW-0843">Virulence</keyword>
<keyword evidence="11" id="KW-0482">Metalloprotease</keyword>
<dbReference type="GO" id="GO:0006508">
    <property type="term" value="P:proteolysis"/>
    <property type="evidence" value="ECO:0007669"/>
    <property type="project" value="UniProtKB-KW"/>
</dbReference>
<dbReference type="PROSITE" id="PS00132">
    <property type="entry name" value="CARBOXYPEPT_ZN_1"/>
    <property type="match status" value="1"/>
</dbReference>
<dbReference type="InterPro" id="IPR036990">
    <property type="entry name" value="M14A-like_propep"/>
</dbReference>
<keyword evidence="13" id="KW-1015">Disulfide bond</keyword>
<name>A0A0K0FV94_STRVS</name>
<organism evidence="17 18">
    <name type="scientific">Strongyloides venezuelensis</name>
    <name type="common">Threadworm</name>
    <dbReference type="NCBI Taxonomy" id="75913"/>
    <lineage>
        <taxon>Eukaryota</taxon>
        <taxon>Metazoa</taxon>
        <taxon>Ecdysozoa</taxon>
        <taxon>Nematoda</taxon>
        <taxon>Chromadorea</taxon>
        <taxon>Rhabditida</taxon>
        <taxon>Tylenchina</taxon>
        <taxon>Panagrolaimomorpha</taxon>
        <taxon>Strongyloidoidea</taxon>
        <taxon>Strongyloididae</taxon>
        <taxon>Strongyloides</taxon>
    </lineage>
</organism>
<evidence type="ECO:0000256" key="4">
    <source>
        <dbReference type="ARBA" id="ARBA00022645"/>
    </source>
</evidence>
<evidence type="ECO:0000256" key="12">
    <source>
        <dbReference type="ARBA" id="ARBA00023145"/>
    </source>
</evidence>
<keyword evidence="12" id="KW-0865">Zymogen</keyword>
<evidence type="ECO:0000256" key="15">
    <source>
        <dbReference type="SAM" id="SignalP"/>
    </source>
</evidence>
<keyword evidence="6" id="KW-0479">Metal-binding</keyword>
<dbReference type="GO" id="GO:0005615">
    <property type="term" value="C:extracellular space"/>
    <property type="evidence" value="ECO:0007669"/>
    <property type="project" value="TreeGrafter"/>
</dbReference>
<feature type="active site" description="Proton donor/acceptor" evidence="14">
    <location>
        <position position="375"/>
    </location>
</feature>
<dbReference type="InterPro" id="IPR000834">
    <property type="entry name" value="Peptidase_M14"/>
</dbReference>
<proteinExistence type="inferred from homology"/>
<dbReference type="Pfam" id="PF00246">
    <property type="entry name" value="Peptidase_M14"/>
    <property type="match status" value="1"/>
</dbReference>
<feature type="domain" description="Peptidase M14" evidence="16">
    <location>
        <begin position="121"/>
        <end position="412"/>
    </location>
</feature>
<feature type="chain" id="PRO_5005330130" evidence="15">
    <location>
        <begin position="19"/>
        <end position="423"/>
    </location>
</feature>
<dbReference type="GO" id="GO:0008270">
    <property type="term" value="F:zinc ion binding"/>
    <property type="evidence" value="ECO:0007669"/>
    <property type="project" value="InterPro"/>
</dbReference>
<evidence type="ECO:0000256" key="1">
    <source>
        <dbReference type="ARBA" id="ARBA00001947"/>
    </source>
</evidence>
<evidence type="ECO:0000256" key="14">
    <source>
        <dbReference type="PROSITE-ProRule" id="PRU01379"/>
    </source>
</evidence>
<keyword evidence="17" id="KW-1185">Reference proteome</keyword>
<evidence type="ECO:0000256" key="3">
    <source>
        <dbReference type="ARBA" id="ARBA00005988"/>
    </source>
</evidence>
<dbReference type="Gene3D" id="3.40.630.10">
    <property type="entry name" value="Zn peptidases"/>
    <property type="match status" value="1"/>
</dbReference>
<evidence type="ECO:0000256" key="9">
    <source>
        <dbReference type="ARBA" id="ARBA00022833"/>
    </source>
</evidence>
<dbReference type="GO" id="GO:0004181">
    <property type="term" value="F:metallocarboxypeptidase activity"/>
    <property type="evidence" value="ECO:0007669"/>
    <property type="project" value="InterPro"/>
</dbReference>
<dbReference type="Gene3D" id="3.30.70.340">
    <property type="entry name" value="Metallocarboxypeptidase-like"/>
    <property type="match status" value="1"/>
</dbReference>
<dbReference type="AlphaFoldDB" id="A0A0K0FV94"/>
<keyword evidence="8" id="KW-0378">Hydrolase</keyword>
<evidence type="ECO:0000259" key="16">
    <source>
        <dbReference type="PROSITE" id="PS52035"/>
    </source>
</evidence>
<evidence type="ECO:0000313" key="17">
    <source>
        <dbReference type="Proteomes" id="UP000035680"/>
    </source>
</evidence>
<dbReference type="Pfam" id="PF02244">
    <property type="entry name" value="Propep_M14"/>
    <property type="match status" value="1"/>
</dbReference>
<keyword evidence="4" id="KW-0121">Carboxypeptidase</keyword>
<comment type="similarity">
    <text evidence="3 14">Belongs to the peptidase M14 family.</text>
</comment>
<dbReference type="Proteomes" id="UP000035680">
    <property type="component" value="Unassembled WGS sequence"/>
</dbReference>
<evidence type="ECO:0000256" key="2">
    <source>
        <dbReference type="ARBA" id="ARBA00003091"/>
    </source>
</evidence>
<dbReference type="STRING" id="75913.A0A0K0FV94"/>
<keyword evidence="9" id="KW-0862">Zinc</keyword>
<comment type="function">
    <text evidence="2">Extracellular metalloprotease that contributes to pathogenicity.</text>
</comment>
<protein>
    <submittedName>
        <fullName evidence="18">Peptidase_M14 domain-containing protein</fullName>
    </submittedName>
</protein>
<dbReference type="WBParaSite" id="SVE_1625900.1">
    <property type="protein sequence ID" value="SVE_1625900.1"/>
    <property type="gene ID" value="SVE_1625900"/>
</dbReference>
<evidence type="ECO:0000256" key="8">
    <source>
        <dbReference type="ARBA" id="ARBA00022801"/>
    </source>
</evidence>
<evidence type="ECO:0000313" key="18">
    <source>
        <dbReference type="WBParaSite" id="SVE_1625900.1"/>
    </source>
</evidence>
<dbReference type="SMART" id="SM00631">
    <property type="entry name" value="Zn_pept"/>
    <property type="match status" value="1"/>
</dbReference>
<keyword evidence="7 15" id="KW-0732">Signal</keyword>
<dbReference type="PANTHER" id="PTHR11705:SF143">
    <property type="entry name" value="SLL0236 PROTEIN"/>
    <property type="match status" value="1"/>
</dbReference>
<dbReference type="SUPFAM" id="SSF53187">
    <property type="entry name" value="Zn-dependent exopeptidases"/>
    <property type="match status" value="1"/>
</dbReference>
<evidence type="ECO:0000256" key="7">
    <source>
        <dbReference type="ARBA" id="ARBA00022729"/>
    </source>
</evidence>
<sequence length="423" mass="49994">MFLLNVIFIFLFFAKINCYVDYSNYSLFNILIRNEKDLKIYEDLEKTFPLDKLDFWFQGRSPGFPIKLFTSPKSTAKIKNYLNVRNYDFNITTKDWNEMFPKPQTIRRLSSNLNNVFQHNIYHSYDEIIDFLKLQEKNHKEFVSVRVYGESYEKRLLYYVKIGYSNGKEKPMVVIDAGMHAREWVTHSSILFITDHIIKNIKNYKEILEKFDIVIFPVLNPDGYVYSRIGDRMWRGNRNINNNEKCGVDLNRNYPFLWKGHSDICLTYPGIHELSELESMYHSIYVERNKHLIKGYITFHSYGRLILLPWTDPKKREEAYYDEMISLGSKMKKEINYKRGKSYEVGDAAEILYPANGASDDWIKSLGVKYVYTVELSPDKDTSTNGFTVKEDQITTIGEEALIIFDIMLHQVYSELLLNVIEF</sequence>